<sequence length="131" mass="13989">MSVPLSFPSPLVETLLHFLLIFGLSALVRALARCRSGRLRAALSWADCLRRAAPAGLPLSISETLFHFHEAGMLFCLVGKLFLGGILAFGLGFSEFLIVSRASSPTLSIAGIFKMKSGRAKDDPGGTRAEP</sequence>
<accession>A0A0Q3Q405</accession>
<comment type="caution">
    <text evidence="2">The sequence shown here is derived from an EMBL/GenBank/DDBJ whole genome shotgun (WGS) entry which is preliminary data.</text>
</comment>
<feature type="transmembrane region" description="Helical" evidence="1">
    <location>
        <begin position="71"/>
        <end position="90"/>
    </location>
</feature>
<keyword evidence="1" id="KW-1133">Transmembrane helix</keyword>
<keyword evidence="1" id="KW-0472">Membrane</keyword>
<dbReference type="EMBL" id="LMAW01000558">
    <property type="protein sequence ID" value="KQL12590.1"/>
    <property type="molecule type" value="Genomic_DNA"/>
</dbReference>
<dbReference type="Proteomes" id="UP000051836">
    <property type="component" value="Unassembled WGS sequence"/>
</dbReference>
<reference evidence="2 3" key="1">
    <citation type="submission" date="2015-10" db="EMBL/GenBank/DDBJ databases">
        <authorList>
            <person name="Gilbert D.G."/>
        </authorList>
    </citation>
    <scope>NUCLEOTIDE SEQUENCE [LARGE SCALE GENOMIC DNA]</scope>
    <source>
        <strain evidence="2">FVVF132</strain>
    </source>
</reference>
<gene>
    <name evidence="2" type="ORF">AAES_36758</name>
</gene>
<keyword evidence="1" id="KW-0812">Transmembrane</keyword>
<evidence type="ECO:0000313" key="3">
    <source>
        <dbReference type="Proteomes" id="UP000051836"/>
    </source>
</evidence>
<dbReference type="STRING" id="12930.A0A0Q3Q405"/>
<dbReference type="AlphaFoldDB" id="A0A0Q3Q405"/>
<proteinExistence type="predicted"/>
<name>A0A0Q3Q405_AMAAE</name>
<feature type="transmembrane region" description="Helical" evidence="1">
    <location>
        <begin position="15"/>
        <end position="32"/>
    </location>
</feature>
<keyword evidence="3" id="KW-1185">Reference proteome</keyword>
<dbReference type="OrthoDB" id="18894at2759"/>
<organism evidence="2 3">
    <name type="scientific">Amazona aestiva</name>
    <name type="common">Blue-fronted Amazon parrot</name>
    <dbReference type="NCBI Taxonomy" id="12930"/>
    <lineage>
        <taxon>Eukaryota</taxon>
        <taxon>Metazoa</taxon>
        <taxon>Chordata</taxon>
        <taxon>Craniata</taxon>
        <taxon>Vertebrata</taxon>
        <taxon>Euteleostomi</taxon>
        <taxon>Archelosauria</taxon>
        <taxon>Archosauria</taxon>
        <taxon>Dinosauria</taxon>
        <taxon>Saurischia</taxon>
        <taxon>Theropoda</taxon>
        <taxon>Coelurosauria</taxon>
        <taxon>Aves</taxon>
        <taxon>Neognathae</taxon>
        <taxon>Neoaves</taxon>
        <taxon>Telluraves</taxon>
        <taxon>Australaves</taxon>
        <taxon>Psittaciformes</taxon>
        <taxon>Psittacidae</taxon>
        <taxon>Amazona</taxon>
    </lineage>
</organism>
<evidence type="ECO:0000256" key="1">
    <source>
        <dbReference type="SAM" id="Phobius"/>
    </source>
</evidence>
<protein>
    <submittedName>
        <fullName evidence="2">Uncharacterized protein</fullName>
    </submittedName>
</protein>
<evidence type="ECO:0000313" key="2">
    <source>
        <dbReference type="EMBL" id="KQL12590.1"/>
    </source>
</evidence>